<comment type="caution">
    <text evidence="1">The sequence shown here is derived from an EMBL/GenBank/DDBJ whole genome shotgun (WGS) entry which is preliminary data.</text>
</comment>
<dbReference type="EMBL" id="LAZR01017967">
    <property type="protein sequence ID" value="KKL98245.1"/>
    <property type="molecule type" value="Genomic_DNA"/>
</dbReference>
<protein>
    <submittedName>
        <fullName evidence="1">Uncharacterized protein</fullName>
    </submittedName>
</protein>
<evidence type="ECO:0000313" key="1">
    <source>
        <dbReference type="EMBL" id="KKL98245.1"/>
    </source>
</evidence>
<accession>A0A0F9IX36</accession>
<proteinExistence type="predicted"/>
<dbReference type="AlphaFoldDB" id="A0A0F9IX36"/>
<feature type="non-terminal residue" evidence="1">
    <location>
        <position position="70"/>
    </location>
</feature>
<name>A0A0F9IX36_9ZZZZ</name>
<gene>
    <name evidence="1" type="ORF">LCGC14_1826410</name>
</gene>
<sequence length="70" mass="7966">MTPEQFVMIRAAAKISPLSFAIYLDYDQHKDPPKFQRTIDQTLREFEAGQGGRLIVNLPPGYGKSEIITR</sequence>
<organism evidence="1">
    <name type="scientific">marine sediment metagenome</name>
    <dbReference type="NCBI Taxonomy" id="412755"/>
    <lineage>
        <taxon>unclassified sequences</taxon>
        <taxon>metagenomes</taxon>
        <taxon>ecological metagenomes</taxon>
    </lineage>
</organism>
<reference evidence="1" key="1">
    <citation type="journal article" date="2015" name="Nature">
        <title>Complex archaea that bridge the gap between prokaryotes and eukaryotes.</title>
        <authorList>
            <person name="Spang A."/>
            <person name="Saw J.H."/>
            <person name="Jorgensen S.L."/>
            <person name="Zaremba-Niedzwiedzka K."/>
            <person name="Martijn J."/>
            <person name="Lind A.E."/>
            <person name="van Eijk R."/>
            <person name="Schleper C."/>
            <person name="Guy L."/>
            <person name="Ettema T.J."/>
        </authorList>
    </citation>
    <scope>NUCLEOTIDE SEQUENCE</scope>
</reference>